<dbReference type="WBParaSite" id="L893_g14373.t1">
    <property type="protein sequence ID" value="L893_g14373.t1"/>
    <property type="gene ID" value="L893_g14373"/>
</dbReference>
<name>A0A1I7YAQ2_9BILA</name>
<dbReference type="AlphaFoldDB" id="A0A1I7YAQ2"/>
<proteinExistence type="predicted"/>
<reference evidence="2" key="1">
    <citation type="submission" date="2016-11" db="UniProtKB">
        <authorList>
            <consortium name="WormBaseParasite"/>
        </authorList>
    </citation>
    <scope>IDENTIFICATION</scope>
</reference>
<accession>A0A1I7YAQ2</accession>
<evidence type="ECO:0000313" key="1">
    <source>
        <dbReference type="Proteomes" id="UP000095287"/>
    </source>
</evidence>
<organism evidence="1 2">
    <name type="scientific">Steinernema glaseri</name>
    <dbReference type="NCBI Taxonomy" id="37863"/>
    <lineage>
        <taxon>Eukaryota</taxon>
        <taxon>Metazoa</taxon>
        <taxon>Ecdysozoa</taxon>
        <taxon>Nematoda</taxon>
        <taxon>Chromadorea</taxon>
        <taxon>Rhabditida</taxon>
        <taxon>Tylenchina</taxon>
        <taxon>Panagrolaimomorpha</taxon>
        <taxon>Strongyloidoidea</taxon>
        <taxon>Steinernematidae</taxon>
        <taxon>Steinernema</taxon>
    </lineage>
</organism>
<protein>
    <submittedName>
        <fullName evidence="2">HD_domain domain-containing protein</fullName>
    </submittedName>
</protein>
<keyword evidence="1" id="KW-1185">Reference proteome</keyword>
<dbReference type="Proteomes" id="UP000095287">
    <property type="component" value="Unplaced"/>
</dbReference>
<sequence>MAYHADVLKAAIGESCWKQGGDEMCTIIAVVCANIVDTARESSHRFSTKLVDIEELQKFWDAIVEDGKNPRDIREVSE</sequence>
<evidence type="ECO:0000313" key="2">
    <source>
        <dbReference type="WBParaSite" id="L893_g14373.t1"/>
    </source>
</evidence>